<feature type="transmembrane region" description="Helical" evidence="1">
    <location>
        <begin position="115"/>
        <end position="133"/>
    </location>
</feature>
<keyword evidence="3" id="KW-1185">Reference proteome</keyword>
<keyword evidence="1" id="KW-1133">Transmembrane helix</keyword>
<feature type="transmembrane region" description="Helical" evidence="1">
    <location>
        <begin position="49"/>
        <end position="69"/>
    </location>
</feature>
<dbReference type="Proteomes" id="UP001589896">
    <property type="component" value="Unassembled WGS sequence"/>
</dbReference>
<dbReference type="RefSeq" id="WP_386668056.1">
    <property type="nucleotide sequence ID" value="NZ_JBHLTG010000002.1"/>
</dbReference>
<organism evidence="2 3">
    <name type="scientific">Lysobacter korlensis</name>
    <dbReference type="NCBI Taxonomy" id="553636"/>
    <lineage>
        <taxon>Bacteria</taxon>
        <taxon>Pseudomonadati</taxon>
        <taxon>Pseudomonadota</taxon>
        <taxon>Gammaproteobacteria</taxon>
        <taxon>Lysobacterales</taxon>
        <taxon>Lysobacteraceae</taxon>
        <taxon>Lysobacter</taxon>
    </lineage>
</organism>
<feature type="transmembrane region" description="Helical" evidence="1">
    <location>
        <begin position="21"/>
        <end position="43"/>
    </location>
</feature>
<evidence type="ECO:0000256" key="1">
    <source>
        <dbReference type="SAM" id="Phobius"/>
    </source>
</evidence>
<protein>
    <submittedName>
        <fullName evidence="2">Uncharacterized protein</fullName>
    </submittedName>
</protein>
<feature type="transmembrane region" description="Helical" evidence="1">
    <location>
        <begin position="81"/>
        <end position="103"/>
    </location>
</feature>
<accession>A0ABV6RND6</accession>
<sequence>MDEPIPGQGEARKMSDASRRWFYWIWMSGPALILLGLTLSWVLDLPWGGWFTTAGLVILMVQSFRLLWFQSKGVALDFTSFGVTAPLLLAGAAPLVVGLQLALGPLVDEFPFLPFVGYSLALTGAGLIIGTVLHQVRRWSRRRQEGAPK</sequence>
<proteinExistence type="predicted"/>
<gene>
    <name evidence="2" type="ORF">ACFFGH_10735</name>
</gene>
<keyword evidence="1" id="KW-0812">Transmembrane</keyword>
<keyword evidence="1" id="KW-0472">Membrane</keyword>
<evidence type="ECO:0000313" key="2">
    <source>
        <dbReference type="EMBL" id="MFC0678316.1"/>
    </source>
</evidence>
<comment type="caution">
    <text evidence="2">The sequence shown here is derived from an EMBL/GenBank/DDBJ whole genome shotgun (WGS) entry which is preliminary data.</text>
</comment>
<dbReference type="EMBL" id="JBHLTG010000002">
    <property type="protein sequence ID" value="MFC0678316.1"/>
    <property type="molecule type" value="Genomic_DNA"/>
</dbReference>
<name>A0ABV6RND6_9GAMM</name>
<reference evidence="2 3" key="1">
    <citation type="submission" date="2024-09" db="EMBL/GenBank/DDBJ databases">
        <authorList>
            <person name="Sun Q."/>
            <person name="Mori K."/>
        </authorList>
    </citation>
    <scope>NUCLEOTIDE SEQUENCE [LARGE SCALE GENOMIC DNA]</scope>
    <source>
        <strain evidence="2 3">KCTC 23076</strain>
    </source>
</reference>
<evidence type="ECO:0000313" key="3">
    <source>
        <dbReference type="Proteomes" id="UP001589896"/>
    </source>
</evidence>